<dbReference type="Pfam" id="PF13192">
    <property type="entry name" value="Thioredoxin_3"/>
    <property type="match status" value="1"/>
</dbReference>
<proteinExistence type="predicted"/>
<keyword evidence="1" id="KW-0472">Membrane</keyword>
<dbReference type="Gene3D" id="6.10.140.1340">
    <property type="match status" value="1"/>
</dbReference>
<accession>A0ABY8CBY2</accession>
<feature type="domain" description="Inner membrane protein YgaP-like transmembrane" evidence="2">
    <location>
        <begin position="30"/>
        <end position="60"/>
    </location>
</feature>
<sequence length="202" mass="21320">MKGNIMIRMISLMIIVPVLLAHFSGQIDLLQPTWLWLTLFAGVNALQATFTGWCPVRRFLPKDPETGACCVSDTTGTCCAGESKDVSNNCCDDKDQTKQSGCCDSPKDEAACCSESKSSPCCGDNGIEIKVLGTGCANCDNTIKLIESVAAEEGVVVTVIKVDDVAVIASYGVMSTPGVVIAEKVVHSGGIPTRQAVVAWLK</sequence>
<evidence type="ECO:0000313" key="4">
    <source>
        <dbReference type="EMBL" id="WEJ62717.1"/>
    </source>
</evidence>
<dbReference type="SUPFAM" id="SSF52833">
    <property type="entry name" value="Thioredoxin-like"/>
    <property type="match status" value="1"/>
</dbReference>
<dbReference type="PANTHER" id="PTHR36450">
    <property type="entry name" value="THIOREDOXIN"/>
    <property type="match status" value="1"/>
</dbReference>
<evidence type="ECO:0000259" key="3">
    <source>
        <dbReference type="Pfam" id="PF13192"/>
    </source>
</evidence>
<evidence type="ECO:0000256" key="1">
    <source>
        <dbReference type="SAM" id="Phobius"/>
    </source>
</evidence>
<feature type="domain" description="Thioredoxin-like fold" evidence="3">
    <location>
        <begin position="128"/>
        <end position="202"/>
    </location>
</feature>
<evidence type="ECO:0000313" key="5">
    <source>
        <dbReference type="Proteomes" id="UP001222275"/>
    </source>
</evidence>
<dbReference type="InterPro" id="IPR036249">
    <property type="entry name" value="Thioredoxin-like_sf"/>
</dbReference>
<gene>
    <name evidence="4" type="ORF">NR989_00300</name>
</gene>
<name>A0ABY8CBY2_9GAMM</name>
<dbReference type="Proteomes" id="UP001222275">
    <property type="component" value="Chromosome"/>
</dbReference>
<dbReference type="InterPro" id="IPR021309">
    <property type="entry name" value="YgaP-like_TM"/>
</dbReference>
<keyword evidence="5" id="KW-1185">Reference proteome</keyword>
<keyword evidence="1" id="KW-1133">Transmembrane helix</keyword>
<dbReference type="EMBL" id="CP102381">
    <property type="protein sequence ID" value="WEJ62717.1"/>
    <property type="molecule type" value="Genomic_DNA"/>
</dbReference>
<feature type="transmembrane region" description="Helical" evidence="1">
    <location>
        <begin position="35"/>
        <end position="56"/>
    </location>
</feature>
<keyword evidence="1" id="KW-0812">Transmembrane</keyword>
<dbReference type="Gene3D" id="3.40.30.10">
    <property type="entry name" value="Glutaredoxin"/>
    <property type="match status" value="1"/>
</dbReference>
<dbReference type="InterPro" id="IPR012336">
    <property type="entry name" value="Thioredoxin-like_fold"/>
</dbReference>
<dbReference type="InterPro" id="IPR005243">
    <property type="entry name" value="THIRX-like_proc"/>
</dbReference>
<dbReference type="PANTHER" id="PTHR36450:SF1">
    <property type="entry name" value="THIOREDOXIN"/>
    <property type="match status" value="1"/>
</dbReference>
<reference evidence="4 5" key="1">
    <citation type="submission" date="2022-06" db="EMBL/GenBank/DDBJ databases">
        <title>Thiomicrohabdus sp. nov, an obligately chemolithoautotrophic, sulfur-oxidizing bacterium isolated from beach of Guanyin Mountain. Amoy.</title>
        <authorList>
            <person name="Zhu H."/>
        </authorList>
    </citation>
    <scope>NUCLEOTIDE SEQUENCE [LARGE SCALE GENOMIC DNA]</scope>
    <source>
        <strain evidence="4 5">XGS-01</strain>
    </source>
</reference>
<dbReference type="Pfam" id="PF11127">
    <property type="entry name" value="YgaP-like_TM"/>
    <property type="match status" value="1"/>
</dbReference>
<protein>
    <submittedName>
        <fullName evidence="4">MTH895/ArsE family thioredoxin-like protein</fullName>
    </submittedName>
</protein>
<evidence type="ECO:0000259" key="2">
    <source>
        <dbReference type="Pfam" id="PF11127"/>
    </source>
</evidence>
<organism evidence="4 5">
    <name type="scientific">Thiomicrorhabdus lithotrophica</name>
    <dbReference type="NCBI Taxonomy" id="2949997"/>
    <lineage>
        <taxon>Bacteria</taxon>
        <taxon>Pseudomonadati</taxon>
        <taxon>Pseudomonadota</taxon>
        <taxon>Gammaproteobacteria</taxon>
        <taxon>Thiotrichales</taxon>
        <taxon>Piscirickettsiaceae</taxon>
        <taxon>Thiomicrorhabdus</taxon>
    </lineage>
</organism>
<dbReference type="NCBIfam" id="TIGR00412">
    <property type="entry name" value="redox_disulf_2"/>
    <property type="match status" value="1"/>
</dbReference>
<dbReference type="RefSeq" id="WP_275594973.1">
    <property type="nucleotide sequence ID" value="NZ_CP102381.1"/>
</dbReference>